<sequence length="443" mass="50449">MKEYKGSRYNHFVRLQGGIFDYIAGNAYSGNIMLADNELIDLLQNCDQKGLKYVRKYNRDLFAYLIENGYLVDAAINELDLVRIKFGASKYSKNNMHLTIVPTDKCNLGCIYCYENKSVGSRMSKNTIERIKRFVKDGINDLSSFEVTWYGGEPLLEIEAIEEMSKYFIDLANTNNVTYSANMITNGTLLSEELVNILLRLKINYLQITVDGIKDIHDSRRFYGLNNEGSFCDIINALKICLGKIKVGIRVNVDKTNITRYHELMDYFYQEKIIGPNCENVVSLGLVKDWTGSVMMNKDNMFSFDEFRFWSSDLKKILSRNNMAQHNCAEFNPKSPCGAVSVSNYLITPRGDLKKCWIHVTGKDGIVGNLNKGVDLGRLDAVKWLSYDPTSDEKCSECSLLPICAGGCPYDMMTKPDRKEEYCKYIAKYYEGVLADAVLLDNK</sequence>
<name>Q0YSC7_9CHLB</name>
<keyword evidence="2" id="KW-0004">4Fe-4S</keyword>
<keyword evidence="5" id="KW-0408">Iron</keyword>
<evidence type="ECO:0000256" key="3">
    <source>
        <dbReference type="ARBA" id="ARBA00022691"/>
    </source>
</evidence>
<dbReference type="PROSITE" id="PS51918">
    <property type="entry name" value="RADICAL_SAM"/>
    <property type="match status" value="1"/>
</dbReference>
<dbReference type="RefSeq" id="WP_006366147.1">
    <property type="nucleotide sequence ID" value="NZ_AASE01000006.1"/>
</dbReference>
<evidence type="ECO:0000313" key="8">
    <source>
        <dbReference type="EMBL" id="EAT59291.1"/>
    </source>
</evidence>
<protein>
    <submittedName>
        <fullName evidence="8">Radical SAM</fullName>
    </submittedName>
</protein>
<evidence type="ECO:0000256" key="6">
    <source>
        <dbReference type="ARBA" id="ARBA00023014"/>
    </source>
</evidence>
<dbReference type="InterPro" id="IPR013785">
    <property type="entry name" value="Aldolase_TIM"/>
</dbReference>
<dbReference type="OrthoDB" id="595340at2"/>
<dbReference type="PANTHER" id="PTHR43787:SF3">
    <property type="entry name" value="ARYLSULFATASE REGULATORY PROTEIN"/>
    <property type="match status" value="1"/>
</dbReference>
<dbReference type="InterPro" id="IPR007197">
    <property type="entry name" value="rSAM"/>
</dbReference>
<dbReference type="SFLD" id="SFLDG01386">
    <property type="entry name" value="main_SPASM_domain-containing"/>
    <property type="match status" value="1"/>
</dbReference>
<evidence type="ECO:0000259" key="7">
    <source>
        <dbReference type="PROSITE" id="PS51918"/>
    </source>
</evidence>
<gene>
    <name evidence="8" type="ORF">CferDRAFT_1298</name>
</gene>
<comment type="cofactor">
    <cofactor evidence="1">
        <name>[4Fe-4S] cluster</name>
        <dbReference type="ChEBI" id="CHEBI:49883"/>
    </cofactor>
</comment>
<evidence type="ECO:0000256" key="4">
    <source>
        <dbReference type="ARBA" id="ARBA00022723"/>
    </source>
</evidence>
<feature type="domain" description="Radical SAM core" evidence="7">
    <location>
        <begin position="90"/>
        <end position="318"/>
    </location>
</feature>
<evidence type="ECO:0000256" key="5">
    <source>
        <dbReference type="ARBA" id="ARBA00023004"/>
    </source>
</evidence>
<dbReference type="GO" id="GO:0051539">
    <property type="term" value="F:4 iron, 4 sulfur cluster binding"/>
    <property type="evidence" value="ECO:0007669"/>
    <property type="project" value="UniProtKB-KW"/>
</dbReference>
<dbReference type="InterPro" id="IPR058240">
    <property type="entry name" value="rSAM_sf"/>
</dbReference>
<comment type="caution">
    <text evidence="8">The sequence shown here is derived from an EMBL/GenBank/DDBJ whole genome shotgun (WGS) entry which is preliminary data.</text>
</comment>
<evidence type="ECO:0000256" key="2">
    <source>
        <dbReference type="ARBA" id="ARBA00022485"/>
    </source>
</evidence>
<dbReference type="InterPro" id="IPR023867">
    <property type="entry name" value="Sulphatase_maturase_rSAM"/>
</dbReference>
<dbReference type="CDD" id="cd01335">
    <property type="entry name" value="Radical_SAM"/>
    <property type="match status" value="1"/>
</dbReference>
<dbReference type="GO" id="GO:0046872">
    <property type="term" value="F:metal ion binding"/>
    <property type="evidence" value="ECO:0007669"/>
    <property type="project" value="UniProtKB-KW"/>
</dbReference>
<evidence type="ECO:0000313" key="9">
    <source>
        <dbReference type="Proteomes" id="UP000004162"/>
    </source>
</evidence>
<dbReference type="SUPFAM" id="SSF102114">
    <property type="entry name" value="Radical SAM enzymes"/>
    <property type="match status" value="1"/>
</dbReference>
<evidence type="ECO:0000256" key="1">
    <source>
        <dbReference type="ARBA" id="ARBA00001966"/>
    </source>
</evidence>
<dbReference type="UniPathway" id="UPA00782"/>
<dbReference type="SFLD" id="SFLDS00029">
    <property type="entry name" value="Radical_SAM"/>
    <property type="match status" value="1"/>
</dbReference>
<reference evidence="8 9" key="2">
    <citation type="submission" date="2006-07" db="EMBL/GenBank/DDBJ databases">
        <title>Sequencing of the draft genome and assembly of Chlorobium ferroxidans DSM 13031.</title>
        <authorList>
            <consortium name="US DOE Joint Genome Institute (JGI-PGF)"/>
            <person name="Copeland A."/>
            <person name="Lucas S."/>
            <person name="Lapidus A."/>
            <person name="Barry K."/>
            <person name="Glavina del Rio T."/>
            <person name="Dalin E."/>
            <person name="Tice H."/>
            <person name="Bruce D."/>
            <person name="Pitluck S."/>
            <person name="Richardson P."/>
        </authorList>
    </citation>
    <scope>NUCLEOTIDE SEQUENCE [LARGE SCALE GENOMIC DNA]</scope>
    <source>
        <strain evidence="8 9">DSM 13031</strain>
    </source>
</reference>
<dbReference type="SFLD" id="SFLDG01384">
    <property type="entry name" value="thioether_bond_formation_requi"/>
    <property type="match status" value="1"/>
</dbReference>
<proteinExistence type="predicted"/>
<dbReference type="Proteomes" id="UP000004162">
    <property type="component" value="Unassembled WGS sequence"/>
</dbReference>
<accession>Q0YSC7</accession>
<keyword evidence="9" id="KW-1185">Reference proteome</keyword>
<dbReference type="InterPro" id="IPR023885">
    <property type="entry name" value="4Fe4S-binding_SPASM_dom"/>
</dbReference>
<dbReference type="PANTHER" id="PTHR43787">
    <property type="entry name" value="FEMO COFACTOR BIOSYNTHESIS PROTEIN NIFB-RELATED"/>
    <property type="match status" value="1"/>
</dbReference>
<dbReference type="Gene3D" id="3.20.20.70">
    <property type="entry name" value="Aldolase class I"/>
    <property type="match status" value="1"/>
</dbReference>
<keyword evidence="4" id="KW-0479">Metal-binding</keyword>
<dbReference type="AlphaFoldDB" id="Q0YSC7"/>
<dbReference type="GO" id="GO:0016491">
    <property type="term" value="F:oxidoreductase activity"/>
    <property type="evidence" value="ECO:0007669"/>
    <property type="project" value="InterPro"/>
</dbReference>
<dbReference type="SFLD" id="SFLDG01067">
    <property type="entry name" value="SPASM/twitch_domain_containing"/>
    <property type="match status" value="1"/>
</dbReference>
<dbReference type="Pfam" id="PF04055">
    <property type="entry name" value="Radical_SAM"/>
    <property type="match status" value="1"/>
</dbReference>
<keyword evidence="3" id="KW-0949">S-adenosyl-L-methionine</keyword>
<dbReference type="EMBL" id="AASE01000006">
    <property type="protein sequence ID" value="EAT59291.1"/>
    <property type="molecule type" value="Genomic_DNA"/>
</dbReference>
<dbReference type="NCBIfam" id="TIGR04085">
    <property type="entry name" value="rSAM_more_4Fe4S"/>
    <property type="match status" value="1"/>
</dbReference>
<keyword evidence="6" id="KW-0411">Iron-sulfur</keyword>
<organism evidence="8 9">
    <name type="scientific">Chlorobium ferrooxidans DSM 13031</name>
    <dbReference type="NCBI Taxonomy" id="377431"/>
    <lineage>
        <taxon>Bacteria</taxon>
        <taxon>Pseudomonadati</taxon>
        <taxon>Chlorobiota</taxon>
        <taxon>Chlorobiia</taxon>
        <taxon>Chlorobiales</taxon>
        <taxon>Chlorobiaceae</taxon>
        <taxon>Chlorobium/Pelodictyon group</taxon>
        <taxon>Chlorobium</taxon>
    </lineage>
</organism>
<reference evidence="8 9" key="1">
    <citation type="submission" date="2006-07" db="EMBL/GenBank/DDBJ databases">
        <title>Annotation of the draft genome assembly of Chlorobium ferroxidans DSM 13031.</title>
        <authorList>
            <consortium name="US DOE Joint Genome Institute (JGI-ORNL)"/>
            <person name="Larimer F."/>
            <person name="Land M."/>
            <person name="Hauser L."/>
        </authorList>
    </citation>
    <scope>NUCLEOTIDE SEQUENCE [LARGE SCALE GENOMIC DNA]</scope>
    <source>
        <strain evidence="8 9">DSM 13031</strain>
    </source>
</reference>